<evidence type="ECO:0000256" key="1">
    <source>
        <dbReference type="ARBA" id="ARBA00004167"/>
    </source>
</evidence>
<evidence type="ECO:0000256" key="5">
    <source>
        <dbReference type="ARBA" id="ARBA00023136"/>
    </source>
</evidence>
<evidence type="ECO:0000256" key="3">
    <source>
        <dbReference type="ARBA" id="ARBA00022737"/>
    </source>
</evidence>
<dbReference type="InterPro" id="IPR000008">
    <property type="entry name" value="C2_dom"/>
</dbReference>
<evidence type="ECO:0000313" key="8">
    <source>
        <dbReference type="Proteomes" id="UP000095280"/>
    </source>
</evidence>
<dbReference type="InterPro" id="IPR037721">
    <property type="entry name" value="Ferlin"/>
</dbReference>
<dbReference type="Proteomes" id="UP000095280">
    <property type="component" value="Unplaced"/>
</dbReference>
<organism evidence="8 9">
    <name type="scientific">Macrostomum lignano</name>
    <dbReference type="NCBI Taxonomy" id="282301"/>
    <lineage>
        <taxon>Eukaryota</taxon>
        <taxon>Metazoa</taxon>
        <taxon>Spiralia</taxon>
        <taxon>Lophotrochozoa</taxon>
        <taxon>Platyhelminthes</taxon>
        <taxon>Rhabditophora</taxon>
        <taxon>Macrostomorpha</taxon>
        <taxon>Macrostomida</taxon>
        <taxon>Macrostomidae</taxon>
        <taxon>Macrostomum</taxon>
    </lineage>
</organism>
<feature type="compositionally biased region" description="Low complexity" evidence="6">
    <location>
        <begin position="44"/>
        <end position="53"/>
    </location>
</feature>
<proteinExistence type="predicted"/>
<feature type="compositionally biased region" description="Basic and acidic residues" evidence="6">
    <location>
        <begin position="1"/>
        <end position="18"/>
    </location>
</feature>
<evidence type="ECO:0000256" key="4">
    <source>
        <dbReference type="ARBA" id="ARBA00022989"/>
    </source>
</evidence>
<dbReference type="GO" id="GO:0016020">
    <property type="term" value="C:membrane"/>
    <property type="evidence" value="ECO:0007669"/>
    <property type="project" value="UniProtKB-SubCell"/>
</dbReference>
<dbReference type="InterPro" id="IPR035892">
    <property type="entry name" value="C2_domain_sf"/>
</dbReference>
<sequence length="509" mass="56219">KSQKKLRQEEPETAEAKRSAKRPPGSRLPFARNVKTPEAPNWPRSTRTTTSSRAAGQHGEEQRLGLTFPAAVTAASKRTTTRRQKAGLSHLQKAICASTRLARQSSRRPSPRLPSLFTLHKDLPSNNPVSVLVRVYIVRCENYIPKQLNPVFGKCFELEAKFPQDSGLQLLVMDWEICSPAMTSSGRPGSTWRTACTAGTEPPAVLPIEYSTFGYNDGGPAAAVNNTGSTLAAKTSWTPPKYEPAYSRVTVDGRTFYEHSEVEDEAGNKTQSNEPLALKVLNNWDQVTGVALVPEHVESRPLFSPEKPGIEQGRVEMWVDLFPTELGRSPPPQVDISPRQPVAYELRVIIWDTAEVKLDERPTFPFAIDEEERKAPCQLHLQVWDADIVSADDFLGGLDLRLSRLPRALNQLKRAALFQLERDSGVRAISIFRNRRCRGWWPFIGESEDEPGEQSLALLLSRAAPGGGKVDAELQLLTAAEAEANPAGLGRSEPQPLPEPKSAVAMSLR</sequence>
<dbReference type="Gene3D" id="2.60.40.150">
    <property type="entry name" value="C2 domain"/>
    <property type="match status" value="1"/>
</dbReference>
<evidence type="ECO:0000256" key="2">
    <source>
        <dbReference type="ARBA" id="ARBA00022692"/>
    </source>
</evidence>
<keyword evidence="4" id="KW-1133">Transmembrane helix</keyword>
<dbReference type="AlphaFoldDB" id="A0A1I8F3E7"/>
<dbReference type="GO" id="GO:0007009">
    <property type="term" value="P:plasma membrane organization"/>
    <property type="evidence" value="ECO:0007669"/>
    <property type="project" value="TreeGrafter"/>
</dbReference>
<comment type="subcellular location">
    <subcellularLocation>
        <location evidence="1">Membrane</location>
        <topology evidence="1">Single-pass membrane protein</topology>
    </subcellularLocation>
</comment>
<keyword evidence="5" id="KW-0472">Membrane</keyword>
<reference evidence="9" key="1">
    <citation type="submission" date="2016-11" db="UniProtKB">
        <authorList>
            <consortium name="WormBaseParasite"/>
        </authorList>
    </citation>
    <scope>IDENTIFICATION</scope>
</reference>
<feature type="domain" description="C2" evidence="7">
    <location>
        <begin position="127"/>
        <end position="177"/>
    </location>
</feature>
<feature type="domain" description="C2" evidence="7">
    <location>
        <begin position="364"/>
        <end position="405"/>
    </location>
</feature>
<keyword evidence="8" id="KW-1185">Reference proteome</keyword>
<feature type="region of interest" description="Disordered" evidence="6">
    <location>
        <begin position="485"/>
        <end position="509"/>
    </location>
</feature>
<feature type="region of interest" description="Disordered" evidence="6">
    <location>
        <begin position="1"/>
        <end position="65"/>
    </location>
</feature>
<dbReference type="WBParaSite" id="maker-unitig_18199-snap-gene-0.1-mRNA-1">
    <property type="protein sequence ID" value="maker-unitig_18199-snap-gene-0.1-mRNA-1"/>
    <property type="gene ID" value="maker-unitig_18199-snap-gene-0.1"/>
</dbReference>
<dbReference type="Pfam" id="PF00168">
    <property type="entry name" value="C2"/>
    <property type="match status" value="2"/>
</dbReference>
<dbReference type="PANTHER" id="PTHR12546">
    <property type="entry name" value="FER-1-LIKE"/>
    <property type="match status" value="1"/>
</dbReference>
<protein>
    <submittedName>
        <fullName evidence="9">C2 domain-containing protein</fullName>
    </submittedName>
</protein>
<accession>A0A1I8F3E7</accession>
<keyword evidence="3" id="KW-0677">Repeat</keyword>
<dbReference type="PANTHER" id="PTHR12546:SF60">
    <property type="entry name" value="MISFIRE, ISOFORM F"/>
    <property type="match status" value="1"/>
</dbReference>
<keyword evidence="2" id="KW-0812">Transmembrane</keyword>
<evidence type="ECO:0000313" key="9">
    <source>
        <dbReference type="WBParaSite" id="maker-unitig_18199-snap-gene-0.1-mRNA-1"/>
    </source>
</evidence>
<dbReference type="SUPFAM" id="SSF49562">
    <property type="entry name" value="C2 domain (Calcium/lipid-binding domain, CaLB)"/>
    <property type="match status" value="1"/>
</dbReference>
<evidence type="ECO:0000259" key="7">
    <source>
        <dbReference type="Pfam" id="PF00168"/>
    </source>
</evidence>
<evidence type="ECO:0000256" key="6">
    <source>
        <dbReference type="SAM" id="MobiDB-lite"/>
    </source>
</evidence>
<name>A0A1I8F3E7_9PLAT</name>